<reference evidence="3 4" key="1">
    <citation type="journal article" date="2014" name="Mol. Plant">
        <title>Chromosome Scale Genome Assembly and Transcriptome Profiling of Nannochloropsis gaditana in Nitrogen Depletion.</title>
        <authorList>
            <person name="Corteggiani Carpinelli E."/>
            <person name="Telatin A."/>
            <person name="Vitulo N."/>
            <person name="Forcato C."/>
            <person name="D'Angelo M."/>
            <person name="Schiavon R."/>
            <person name="Vezzi A."/>
            <person name="Giacometti G.M."/>
            <person name="Morosinotto T."/>
            <person name="Valle G."/>
        </authorList>
    </citation>
    <scope>NUCLEOTIDE SEQUENCE [LARGE SCALE GENOMIC DNA]</scope>
    <source>
        <strain evidence="3 4">B-31</strain>
    </source>
</reference>
<keyword evidence="4" id="KW-1185">Reference proteome</keyword>
<accession>W7T813</accession>
<dbReference type="AlphaFoldDB" id="W7T813"/>
<dbReference type="EMBL" id="AZIL01001816">
    <property type="protein sequence ID" value="EWM23150.1"/>
    <property type="molecule type" value="Genomic_DNA"/>
</dbReference>
<organism evidence="3 4">
    <name type="scientific">Nannochloropsis gaditana</name>
    <dbReference type="NCBI Taxonomy" id="72520"/>
    <lineage>
        <taxon>Eukaryota</taxon>
        <taxon>Sar</taxon>
        <taxon>Stramenopiles</taxon>
        <taxon>Ochrophyta</taxon>
        <taxon>Eustigmatophyceae</taxon>
        <taxon>Eustigmatales</taxon>
        <taxon>Monodopsidaceae</taxon>
        <taxon>Nannochloropsis</taxon>
    </lineage>
</organism>
<evidence type="ECO:0000256" key="2">
    <source>
        <dbReference type="SAM" id="MobiDB-lite"/>
    </source>
</evidence>
<evidence type="ECO:0000313" key="3">
    <source>
        <dbReference type="EMBL" id="EWM23150.1"/>
    </source>
</evidence>
<sequence length="402" mass="44716">MHMAPMYCPPMNEPYFIEATSSISPLLQAPNFHSLLSRAMSPSSCASSRDSGALYSEVTVPFQIRLHNNEVEIISVSLDDDVQEAAERFAARYDLPPALQDRLAQMLRIRQLDLARELIKGMDQDMRVALLEHVALVKDSAACVEGGVKTENLAEDLQALDAELSRRLKHIVFLESKMSIATTESQRNLAHLTHLLEESKTSNRNLGARLEAKEMEIRELEALVASQDLTLKGLAQALTRARDLNGEVKRLEALVGRQKKEGNKAEDGEQLGWKAQGLDEARQQTRRIRCEIKSTRCRQRGCGYPERSTASECPSKHLSVITIPPPAGALNVPAAPGQKVNDLLPRDYPRAVQTKDWSAYNIERAGPCHTSPDIRRIVLGSRSTTMQTKDDSDDIYPDTACH</sequence>
<feature type="coiled-coil region" evidence="1">
    <location>
        <begin position="203"/>
        <end position="261"/>
    </location>
</feature>
<evidence type="ECO:0000313" key="4">
    <source>
        <dbReference type="Proteomes" id="UP000019335"/>
    </source>
</evidence>
<protein>
    <submittedName>
        <fullName evidence="3">Uncharacterized protein</fullName>
    </submittedName>
</protein>
<dbReference type="OrthoDB" id="10307212at2759"/>
<dbReference type="Proteomes" id="UP000019335">
    <property type="component" value="Chromosome 18"/>
</dbReference>
<comment type="caution">
    <text evidence="3">The sequence shown here is derived from an EMBL/GenBank/DDBJ whole genome shotgun (WGS) entry which is preliminary data.</text>
</comment>
<proteinExistence type="predicted"/>
<gene>
    <name evidence="3" type="ORF">Naga_100043g6</name>
</gene>
<keyword evidence="1" id="KW-0175">Coiled coil</keyword>
<feature type="region of interest" description="Disordered" evidence="2">
    <location>
        <begin position="382"/>
        <end position="402"/>
    </location>
</feature>
<name>W7T813_9STRA</name>
<evidence type="ECO:0000256" key="1">
    <source>
        <dbReference type="SAM" id="Coils"/>
    </source>
</evidence>